<accession>A0A917BUE1</accession>
<organism evidence="1 2">
    <name type="scientific">Azorhizobium oxalatiphilum</name>
    <dbReference type="NCBI Taxonomy" id="980631"/>
    <lineage>
        <taxon>Bacteria</taxon>
        <taxon>Pseudomonadati</taxon>
        <taxon>Pseudomonadota</taxon>
        <taxon>Alphaproteobacteria</taxon>
        <taxon>Hyphomicrobiales</taxon>
        <taxon>Xanthobacteraceae</taxon>
        <taxon>Azorhizobium</taxon>
    </lineage>
</organism>
<protein>
    <submittedName>
        <fullName evidence="1">Uncharacterized protein</fullName>
    </submittedName>
</protein>
<reference evidence="1" key="1">
    <citation type="journal article" date="2014" name="Int. J. Syst. Evol. Microbiol.">
        <title>Complete genome sequence of Corynebacterium casei LMG S-19264T (=DSM 44701T), isolated from a smear-ripened cheese.</title>
        <authorList>
            <consortium name="US DOE Joint Genome Institute (JGI-PGF)"/>
            <person name="Walter F."/>
            <person name="Albersmeier A."/>
            <person name="Kalinowski J."/>
            <person name="Ruckert C."/>
        </authorList>
    </citation>
    <scope>NUCLEOTIDE SEQUENCE</scope>
    <source>
        <strain evidence="1">CCM 7897</strain>
    </source>
</reference>
<evidence type="ECO:0000313" key="2">
    <source>
        <dbReference type="Proteomes" id="UP000606044"/>
    </source>
</evidence>
<dbReference type="Proteomes" id="UP000606044">
    <property type="component" value="Unassembled WGS sequence"/>
</dbReference>
<proteinExistence type="predicted"/>
<keyword evidence="2" id="KW-1185">Reference proteome</keyword>
<name>A0A917BUE1_9HYPH</name>
<evidence type="ECO:0000313" key="1">
    <source>
        <dbReference type="EMBL" id="GGF56682.1"/>
    </source>
</evidence>
<reference evidence="1" key="2">
    <citation type="submission" date="2020-09" db="EMBL/GenBank/DDBJ databases">
        <authorList>
            <person name="Sun Q."/>
            <person name="Sedlacek I."/>
        </authorList>
    </citation>
    <scope>NUCLEOTIDE SEQUENCE</scope>
    <source>
        <strain evidence="1">CCM 7897</strain>
    </source>
</reference>
<dbReference type="AlphaFoldDB" id="A0A917BUE1"/>
<dbReference type="EMBL" id="BMCT01000001">
    <property type="protein sequence ID" value="GGF56682.1"/>
    <property type="molecule type" value="Genomic_DNA"/>
</dbReference>
<gene>
    <name evidence="1" type="ORF">GCM10007301_15460</name>
</gene>
<dbReference type="RefSeq" id="WP_188576863.1">
    <property type="nucleotide sequence ID" value="NZ_BMCT01000001.1"/>
</dbReference>
<comment type="caution">
    <text evidence="1">The sequence shown here is derived from an EMBL/GenBank/DDBJ whole genome shotgun (WGS) entry which is preliminary data.</text>
</comment>
<sequence length="131" mass="14286">MGWNDALAAADRAVASYFDTTDFTATGMTKPERAVNADGVVDSARPAFDFKGTLEKAPEFSAFDTTSRPSPADRNIRKVDRICLTADSTAWPWMPKQGDRIRSASALYALAAEPDNDGTRRVALWLNRISG</sequence>